<gene>
    <name evidence="8" type="ORF">Mal52_57240</name>
</gene>
<keyword evidence="7" id="KW-0813">Transport</keyword>
<dbReference type="GO" id="GO:0022857">
    <property type="term" value="F:transmembrane transporter activity"/>
    <property type="evidence" value="ECO:0007669"/>
    <property type="project" value="InterPro"/>
</dbReference>
<keyword evidence="4 7" id="KW-0812">Transmembrane</keyword>
<dbReference type="AlphaFoldDB" id="A0A517ZXM8"/>
<sequence length="152" mass="16697">MKRPPYPPIDELSATGAMTPMIDVVFLLLIFFVCAASGQTIEDLLPTDMPPSGSIEAPVVPPEEVIPKVKLWIYLSRNAEQQTVIELNDREYDSFDQLAPVLKGVAKLDAESPVILDIDKDVPVGDMIHVYDLCRAAGYQSISFAAEAPRPK</sequence>
<dbReference type="EMBL" id="CP036276">
    <property type="protein sequence ID" value="QDU47196.1"/>
    <property type="molecule type" value="Genomic_DNA"/>
</dbReference>
<organism evidence="8 9">
    <name type="scientific">Symmachiella dynata</name>
    <dbReference type="NCBI Taxonomy" id="2527995"/>
    <lineage>
        <taxon>Bacteria</taxon>
        <taxon>Pseudomonadati</taxon>
        <taxon>Planctomycetota</taxon>
        <taxon>Planctomycetia</taxon>
        <taxon>Planctomycetales</taxon>
        <taxon>Planctomycetaceae</taxon>
        <taxon>Symmachiella</taxon>
    </lineage>
</organism>
<keyword evidence="5" id="KW-1133">Transmembrane helix</keyword>
<evidence type="ECO:0000313" key="9">
    <source>
        <dbReference type="Proteomes" id="UP000319383"/>
    </source>
</evidence>
<dbReference type="PANTHER" id="PTHR30558">
    <property type="entry name" value="EXBD MEMBRANE COMPONENT OF PMF-DRIVEN MACROMOLECULE IMPORT SYSTEM"/>
    <property type="match status" value="1"/>
</dbReference>
<protein>
    <submittedName>
        <fullName evidence="8">Biopolymer transport protein ExbD</fullName>
    </submittedName>
</protein>
<evidence type="ECO:0000256" key="3">
    <source>
        <dbReference type="ARBA" id="ARBA00022475"/>
    </source>
</evidence>
<keyword evidence="3" id="KW-1003">Cell membrane</keyword>
<evidence type="ECO:0000256" key="4">
    <source>
        <dbReference type="ARBA" id="ARBA00022692"/>
    </source>
</evidence>
<dbReference type="GO" id="GO:0005886">
    <property type="term" value="C:plasma membrane"/>
    <property type="evidence" value="ECO:0007669"/>
    <property type="project" value="UniProtKB-SubCell"/>
</dbReference>
<keyword evidence="7" id="KW-0653">Protein transport</keyword>
<evidence type="ECO:0000256" key="5">
    <source>
        <dbReference type="ARBA" id="ARBA00022989"/>
    </source>
</evidence>
<dbReference type="Gene3D" id="3.30.420.270">
    <property type="match status" value="1"/>
</dbReference>
<proteinExistence type="inferred from homology"/>
<comment type="similarity">
    <text evidence="2 7">Belongs to the ExbD/TolR family.</text>
</comment>
<evidence type="ECO:0000256" key="1">
    <source>
        <dbReference type="ARBA" id="ARBA00004162"/>
    </source>
</evidence>
<dbReference type="KEGG" id="sdyn:Mal52_57240"/>
<accession>A0A517ZXM8</accession>
<dbReference type="InterPro" id="IPR003400">
    <property type="entry name" value="ExbD"/>
</dbReference>
<reference evidence="8 9" key="1">
    <citation type="submission" date="2019-02" db="EMBL/GenBank/DDBJ databases">
        <title>Deep-cultivation of Planctomycetes and their phenomic and genomic characterization uncovers novel biology.</title>
        <authorList>
            <person name="Wiegand S."/>
            <person name="Jogler M."/>
            <person name="Boedeker C."/>
            <person name="Pinto D."/>
            <person name="Vollmers J."/>
            <person name="Rivas-Marin E."/>
            <person name="Kohn T."/>
            <person name="Peeters S.H."/>
            <person name="Heuer A."/>
            <person name="Rast P."/>
            <person name="Oberbeckmann S."/>
            <person name="Bunk B."/>
            <person name="Jeske O."/>
            <person name="Meyerdierks A."/>
            <person name="Storesund J.E."/>
            <person name="Kallscheuer N."/>
            <person name="Luecker S."/>
            <person name="Lage O.M."/>
            <person name="Pohl T."/>
            <person name="Merkel B.J."/>
            <person name="Hornburger P."/>
            <person name="Mueller R.-W."/>
            <person name="Bruemmer F."/>
            <person name="Labrenz M."/>
            <person name="Spormann A.M."/>
            <person name="Op den Camp H."/>
            <person name="Overmann J."/>
            <person name="Amann R."/>
            <person name="Jetten M.S.M."/>
            <person name="Mascher T."/>
            <person name="Medema M.H."/>
            <person name="Devos D.P."/>
            <person name="Kaster A.-K."/>
            <person name="Ovreas L."/>
            <person name="Rohde M."/>
            <person name="Galperin M.Y."/>
            <person name="Jogler C."/>
        </authorList>
    </citation>
    <scope>NUCLEOTIDE SEQUENCE [LARGE SCALE GENOMIC DNA]</scope>
    <source>
        <strain evidence="8 9">Mal52</strain>
    </source>
</reference>
<evidence type="ECO:0000256" key="6">
    <source>
        <dbReference type="ARBA" id="ARBA00023136"/>
    </source>
</evidence>
<evidence type="ECO:0000256" key="2">
    <source>
        <dbReference type="ARBA" id="ARBA00005811"/>
    </source>
</evidence>
<keyword evidence="6" id="KW-0472">Membrane</keyword>
<evidence type="ECO:0000256" key="7">
    <source>
        <dbReference type="RuleBase" id="RU003879"/>
    </source>
</evidence>
<evidence type="ECO:0000313" key="8">
    <source>
        <dbReference type="EMBL" id="QDU47196.1"/>
    </source>
</evidence>
<dbReference type="RefSeq" id="WP_145379930.1">
    <property type="nucleotide sequence ID" value="NZ_CP036276.1"/>
</dbReference>
<name>A0A517ZXM8_9PLAN</name>
<dbReference type="Proteomes" id="UP000319383">
    <property type="component" value="Chromosome"/>
</dbReference>
<dbReference type="Pfam" id="PF02472">
    <property type="entry name" value="ExbD"/>
    <property type="match status" value="1"/>
</dbReference>
<keyword evidence="9" id="KW-1185">Reference proteome</keyword>
<comment type="subcellular location">
    <subcellularLocation>
        <location evidence="1">Cell membrane</location>
        <topology evidence="1">Single-pass membrane protein</topology>
    </subcellularLocation>
    <subcellularLocation>
        <location evidence="7">Cell membrane</location>
        <topology evidence="7">Single-pass type II membrane protein</topology>
    </subcellularLocation>
</comment>
<dbReference type="GO" id="GO:0015031">
    <property type="term" value="P:protein transport"/>
    <property type="evidence" value="ECO:0007669"/>
    <property type="project" value="UniProtKB-KW"/>
</dbReference>